<evidence type="ECO:0000313" key="2">
    <source>
        <dbReference type="Proteomes" id="UP000504636"/>
    </source>
</evidence>
<evidence type="ECO:0000313" key="1">
    <source>
        <dbReference type="EMBL" id="KAF2811825.1"/>
    </source>
</evidence>
<reference evidence="3" key="2">
    <citation type="submission" date="2020-04" db="EMBL/GenBank/DDBJ databases">
        <authorList>
            <consortium name="NCBI Genome Project"/>
        </authorList>
    </citation>
    <scope>NUCLEOTIDE SEQUENCE</scope>
    <source>
        <strain evidence="3">CBS 304.34</strain>
    </source>
</reference>
<organism evidence="1">
    <name type="scientific">Mytilinidion resinicola</name>
    <dbReference type="NCBI Taxonomy" id="574789"/>
    <lineage>
        <taxon>Eukaryota</taxon>
        <taxon>Fungi</taxon>
        <taxon>Dikarya</taxon>
        <taxon>Ascomycota</taxon>
        <taxon>Pezizomycotina</taxon>
        <taxon>Dothideomycetes</taxon>
        <taxon>Pleosporomycetidae</taxon>
        <taxon>Mytilinidiales</taxon>
        <taxon>Mytilinidiaceae</taxon>
        <taxon>Mytilinidion</taxon>
    </lineage>
</organism>
<dbReference type="RefSeq" id="XP_033578789.1">
    <property type="nucleotide sequence ID" value="XM_033713999.1"/>
</dbReference>
<protein>
    <submittedName>
        <fullName evidence="1 3">Uncharacterized protein</fullName>
    </submittedName>
</protein>
<gene>
    <name evidence="1 3" type="ORF">BDZ99DRAFT_281250</name>
</gene>
<dbReference type="EMBL" id="MU003698">
    <property type="protein sequence ID" value="KAF2811825.1"/>
    <property type="molecule type" value="Genomic_DNA"/>
</dbReference>
<keyword evidence="2" id="KW-1185">Reference proteome</keyword>
<reference evidence="1 3" key="1">
    <citation type="journal article" date="2020" name="Stud. Mycol.">
        <title>101 Dothideomycetes genomes: a test case for predicting lifestyles and emergence of pathogens.</title>
        <authorList>
            <person name="Haridas S."/>
            <person name="Albert R."/>
            <person name="Binder M."/>
            <person name="Bloem J."/>
            <person name="Labutti K."/>
            <person name="Salamov A."/>
            <person name="Andreopoulos B."/>
            <person name="Baker S."/>
            <person name="Barry K."/>
            <person name="Bills G."/>
            <person name="Bluhm B."/>
            <person name="Cannon C."/>
            <person name="Castanera R."/>
            <person name="Culley D."/>
            <person name="Daum C."/>
            <person name="Ezra D."/>
            <person name="Gonzalez J."/>
            <person name="Henrissat B."/>
            <person name="Kuo A."/>
            <person name="Liang C."/>
            <person name="Lipzen A."/>
            <person name="Lutzoni F."/>
            <person name="Magnuson J."/>
            <person name="Mondo S."/>
            <person name="Nolan M."/>
            <person name="Ohm R."/>
            <person name="Pangilinan J."/>
            <person name="Park H.-J."/>
            <person name="Ramirez L."/>
            <person name="Alfaro M."/>
            <person name="Sun H."/>
            <person name="Tritt A."/>
            <person name="Yoshinaga Y."/>
            <person name="Zwiers L.-H."/>
            <person name="Turgeon B."/>
            <person name="Goodwin S."/>
            <person name="Spatafora J."/>
            <person name="Crous P."/>
            <person name="Grigoriev I."/>
        </authorList>
    </citation>
    <scope>NUCLEOTIDE SEQUENCE</scope>
    <source>
        <strain evidence="1 3">CBS 304.34</strain>
    </source>
</reference>
<dbReference type="GeneID" id="54454892"/>
<proteinExistence type="predicted"/>
<sequence length="127" mass="14440">MRTQLAIAFEKTVFKPIKLARKYLGETPCMHYHVGRYLDVLESADLWPPLDCVSKLSLSEMEQKIVDLPSVSNPACLILNCSCKEGNELACPPRDEGLRRALLQALEIARKQFKGLCLDCWKEGRQF</sequence>
<accession>A0A6A6YV29</accession>
<reference evidence="3" key="3">
    <citation type="submission" date="2025-04" db="UniProtKB">
        <authorList>
            <consortium name="RefSeq"/>
        </authorList>
    </citation>
    <scope>IDENTIFICATION</scope>
    <source>
        <strain evidence="3">CBS 304.34</strain>
    </source>
</reference>
<dbReference type="Proteomes" id="UP000504636">
    <property type="component" value="Unplaced"/>
</dbReference>
<name>A0A6A6YV29_9PEZI</name>
<evidence type="ECO:0000313" key="3">
    <source>
        <dbReference type="RefSeq" id="XP_033578789.1"/>
    </source>
</evidence>
<dbReference type="AlphaFoldDB" id="A0A6A6YV29"/>